<evidence type="ECO:0000256" key="1">
    <source>
        <dbReference type="ARBA" id="ARBA00004964"/>
    </source>
</evidence>
<dbReference type="InterPro" id="IPR011009">
    <property type="entry name" value="Kinase-like_dom_sf"/>
</dbReference>
<evidence type="ECO:0000256" key="7">
    <source>
        <dbReference type="ARBA" id="ARBA00022679"/>
    </source>
</evidence>
<accession>A0ABW2W718</accession>
<sequence length="503" mass="53278">MSAATTGIGAAVEAPVGPRVTADASAVTVLGPLLPVLAPWLATRRWYQGTTVSGLRPRAVTVIHGDGLPDLVVAVVDVTARGTAAAPTCYQLLLGLARELPRRLADAAIGTVPSGRWAGRAVYDAVADPALMGLLLRALAARRAGTLRLERAGLFPLPVGLVPRPLTGEQSNSAVVYGDRLLLKLYRRPEPGPSPEAEALRALTAEDCARTPRLYGALSVPAPGGDPLTVGLIEEFVPGAEDGWERAVRFARDHINGPGDPEADADPGTTTGAGGGFTGQAHALGQAVAEVHGALGRAFPRRRRQALDLAADAARMRRRLDTAVLEVPQLARYHAALAAVFDEYGALAGRGCPVFAQRVHGDLHLGQALHTEDGWYVVDFEGEPATPAAERALPQPVLRDVAGMLRSFDYAARTALAELDGAAGPAQQLSRRRRATAWALRNRRAFCAGYAAAGGEDPTCRTAQLTAFEADRAVYEALYEARHRPHWLPVPLAAVHRLVGRMR</sequence>
<proteinExistence type="inferred from homology"/>
<keyword evidence="12" id="KW-0119">Carbohydrate metabolism</keyword>
<keyword evidence="8" id="KW-0547">Nucleotide-binding</keyword>
<evidence type="ECO:0000256" key="10">
    <source>
        <dbReference type="ARBA" id="ARBA00022840"/>
    </source>
</evidence>
<evidence type="ECO:0000256" key="8">
    <source>
        <dbReference type="ARBA" id="ARBA00022741"/>
    </source>
</evidence>
<comment type="subunit">
    <text evidence="3">Monomer.</text>
</comment>
<evidence type="ECO:0000256" key="4">
    <source>
        <dbReference type="ARBA" id="ARBA00011962"/>
    </source>
</evidence>
<reference evidence="18" key="1">
    <citation type="journal article" date="2019" name="Int. J. Syst. Evol. Microbiol.">
        <title>The Global Catalogue of Microorganisms (GCM) 10K type strain sequencing project: providing services to taxonomists for standard genome sequencing and annotation.</title>
        <authorList>
            <consortium name="The Broad Institute Genomics Platform"/>
            <consortium name="The Broad Institute Genome Sequencing Center for Infectious Disease"/>
            <person name="Wu L."/>
            <person name="Ma J."/>
        </authorList>
    </citation>
    <scope>NUCLEOTIDE SEQUENCE [LARGE SCALE GENOMIC DNA]</scope>
    <source>
        <strain evidence="18">CGMCC 4.7400</strain>
    </source>
</reference>
<dbReference type="Proteomes" id="UP001597023">
    <property type="component" value="Unassembled WGS sequence"/>
</dbReference>
<name>A0ABW2W718_9ACTN</name>
<evidence type="ECO:0000259" key="16">
    <source>
        <dbReference type="Pfam" id="PF18085"/>
    </source>
</evidence>
<dbReference type="RefSeq" id="WP_381605594.1">
    <property type="nucleotide sequence ID" value="NZ_JBHTEB010000001.1"/>
</dbReference>
<dbReference type="EMBL" id="JBHTEB010000001">
    <property type="protein sequence ID" value="MFD0313923.1"/>
    <property type="molecule type" value="Genomic_DNA"/>
</dbReference>
<dbReference type="SUPFAM" id="SSF56112">
    <property type="entry name" value="Protein kinase-like (PK-like)"/>
    <property type="match status" value="1"/>
</dbReference>
<feature type="domain" description="Maltokinase N-terminal cap" evidence="16">
    <location>
        <begin position="40"/>
        <end position="128"/>
    </location>
</feature>
<keyword evidence="11" id="KW-0320">Glycogen biosynthesis</keyword>
<evidence type="ECO:0000256" key="15">
    <source>
        <dbReference type="SAM" id="MobiDB-lite"/>
    </source>
</evidence>
<comment type="caution">
    <text evidence="17">The sequence shown here is derived from an EMBL/GenBank/DDBJ whole genome shotgun (WGS) entry which is preliminary data.</text>
</comment>
<evidence type="ECO:0000256" key="2">
    <source>
        <dbReference type="ARBA" id="ARBA00006219"/>
    </source>
</evidence>
<dbReference type="EC" id="2.7.1.175" evidence="4"/>
<evidence type="ECO:0000256" key="6">
    <source>
        <dbReference type="ARBA" id="ARBA00022600"/>
    </source>
</evidence>
<keyword evidence="18" id="KW-1185">Reference proteome</keyword>
<evidence type="ECO:0000256" key="9">
    <source>
        <dbReference type="ARBA" id="ARBA00022777"/>
    </source>
</evidence>
<comment type="similarity">
    <text evidence="2">Belongs to the aminoglycoside phosphotransferase family.</text>
</comment>
<evidence type="ECO:0000313" key="17">
    <source>
        <dbReference type="EMBL" id="MFD0313923.1"/>
    </source>
</evidence>
<dbReference type="Pfam" id="PF18085">
    <property type="entry name" value="Mak_N_cap"/>
    <property type="match status" value="1"/>
</dbReference>
<keyword evidence="6" id="KW-0321">Glycogen metabolism</keyword>
<dbReference type="Gene3D" id="3.90.1200.10">
    <property type="match status" value="1"/>
</dbReference>
<gene>
    <name evidence="17" type="ORF">ACFQZ6_06715</name>
</gene>
<comment type="catalytic activity">
    <reaction evidence="14">
        <text>D-maltose + ATP = alpha-maltose 1-phosphate + ADP + H(+)</text>
        <dbReference type="Rhea" id="RHEA:31915"/>
        <dbReference type="ChEBI" id="CHEBI:15378"/>
        <dbReference type="ChEBI" id="CHEBI:17306"/>
        <dbReference type="ChEBI" id="CHEBI:30616"/>
        <dbReference type="ChEBI" id="CHEBI:63576"/>
        <dbReference type="ChEBI" id="CHEBI:456216"/>
        <dbReference type="EC" id="2.7.1.175"/>
    </reaction>
</comment>
<organism evidence="17 18">
    <name type="scientific">Streptomyces flavalbus</name>
    <dbReference type="NCBI Taxonomy" id="2665155"/>
    <lineage>
        <taxon>Bacteria</taxon>
        <taxon>Bacillati</taxon>
        <taxon>Actinomycetota</taxon>
        <taxon>Actinomycetes</taxon>
        <taxon>Kitasatosporales</taxon>
        <taxon>Streptomycetaceae</taxon>
        <taxon>Streptomyces</taxon>
    </lineage>
</organism>
<protein>
    <recommendedName>
        <fullName evidence="5">Maltokinase</fullName>
        <ecNumber evidence="4">2.7.1.175</ecNumber>
    </recommendedName>
    <alternativeName>
        <fullName evidence="13">Maltose-1-phosphate synthase</fullName>
    </alternativeName>
</protein>
<comment type="pathway">
    <text evidence="1">Glycan biosynthesis; glycogen biosynthesis.</text>
</comment>
<feature type="region of interest" description="Disordered" evidence="15">
    <location>
        <begin position="255"/>
        <end position="279"/>
    </location>
</feature>
<evidence type="ECO:0000313" key="18">
    <source>
        <dbReference type="Proteomes" id="UP001597023"/>
    </source>
</evidence>
<evidence type="ECO:0000256" key="13">
    <source>
        <dbReference type="ARBA" id="ARBA00031251"/>
    </source>
</evidence>
<evidence type="ECO:0000256" key="12">
    <source>
        <dbReference type="ARBA" id="ARBA00023277"/>
    </source>
</evidence>
<evidence type="ECO:0000256" key="3">
    <source>
        <dbReference type="ARBA" id="ARBA00011245"/>
    </source>
</evidence>
<keyword evidence="7" id="KW-0808">Transferase</keyword>
<dbReference type="InterPro" id="IPR040999">
    <property type="entry name" value="Mak_N_cap"/>
</dbReference>
<keyword evidence="9" id="KW-0418">Kinase</keyword>
<keyword evidence="10" id="KW-0067">ATP-binding</keyword>
<evidence type="ECO:0000256" key="11">
    <source>
        <dbReference type="ARBA" id="ARBA00023056"/>
    </source>
</evidence>
<evidence type="ECO:0000256" key="5">
    <source>
        <dbReference type="ARBA" id="ARBA00013882"/>
    </source>
</evidence>
<evidence type="ECO:0000256" key="14">
    <source>
        <dbReference type="ARBA" id="ARBA00049067"/>
    </source>
</evidence>